<dbReference type="Proteomes" id="UP001139260">
    <property type="component" value="Unassembled WGS sequence"/>
</dbReference>
<organism evidence="2 3">
    <name type="scientific">Flavobacterium pygoscelis</name>
    <dbReference type="NCBI Taxonomy" id="2893176"/>
    <lineage>
        <taxon>Bacteria</taxon>
        <taxon>Pseudomonadati</taxon>
        <taxon>Bacteroidota</taxon>
        <taxon>Flavobacteriia</taxon>
        <taxon>Flavobacteriales</taxon>
        <taxon>Flavobacteriaceae</taxon>
        <taxon>Flavobacterium</taxon>
    </lineage>
</organism>
<name>A0A9X2BMI3_9FLAO</name>
<evidence type="ECO:0000259" key="1">
    <source>
        <dbReference type="Pfam" id="PF00561"/>
    </source>
</evidence>
<dbReference type="Gene3D" id="3.40.50.1820">
    <property type="entry name" value="alpha/beta hydrolase"/>
    <property type="match status" value="1"/>
</dbReference>
<sequence>MIVEKELNEKILKITEKIRNNYPELLKHLNELTETIPTKENPEINLSKYYDSLVNLVKKYEESHADKVIESVKTTGATSANSDLIEEVNSMSLSYNYAGEGEVPVLFLHGFPFDKSMWKEQIDSLKESFCTIAVDIRGFGKSTDEETHLGIDLFTDDLIAFMDRRNIEKAIVCGLSMGGYIALNAVKRFPERFEALILADTQCTADSDEAKEKRLKTVEEIKQKGTSEFNENFIKSVFHPDSFQNKREVVERLRDVMVSNSTRLITAGLVALAERSESCSTLGAIAIPTLIICGAQDQLTPVAQSQFMHENIKGSLLKVIEGAGHVSNLEQPEEFNKHLNSFLKTVKDKRQA</sequence>
<keyword evidence="3" id="KW-1185">Reference proteome</keyword>
<dbReference type="InterPro" id="IPR029058">
    <property type="entry name" value="AB_hydrolase_fold"/>
</dbReference>
<dbReference type="GO" id="GO:0016787">
    <property type="term" value="F:hydrolase activity"/>
    <property type="evidence" value="ECO:0007669"/>
    <property type="project" value="UniProtKB-KW"/>
</dbReference>
<dbReference type="EMBL" id="JALNUB010000002">
    <property type="protein sequence ID" value="MCK8141040.1"/>
    <property type="molecule type" value="Genomic_DNA"/>
</dbReference>
<evidence type="ECO:0000313" key="2">
    <source>
        <dbReference type="EMBL" id="MCK8141040.1"/>
    </source>
</evidence>
<dbReference type="PANTHER" id="PTHR43798">
    <property type="entry name" value="MONOACYLGLYCEROL LIPASE"/>
    <property type="match status" value="1"/>
</dbReference>
<dbReference type="InterPro" id="IPR000073">
    <property type="entry name" value="AB_hydrolase_1"/>
</dbReference>
<reference evidence="2" key="1">
    <citation type="submission" date="2022-04" db="EMBL/GenBank/DDBJ databases">
        <title>Flavobacterium pygoscelis sp. nov. isolated from Chinstrap chick (Pygoscelis antarcticus).</title>
        <authorList>
            <person name="Irgang R."/>
            <person name="Poblete-Morales M."/>
            <person name="Avendano-Herrera R."/>
        </authorList>
    </citation>
    <scope>NUCLEOTIDE SEQUENCE</scope>
    <source>
        <strain evidence="2">I-SCBP12n</strain>
    </source>
</reference>
<dbReference type="Pfam" id="PF00561">
    <property type="entry name" value="Abhydrolase_1"/>
    <property type="match status" value="1"/>
</dbReference>
<accession>A0A9X2BMI3</accession>
<dbReference type="SUPFAM" id="SSF53474">
    <property type="entry name" value="alpha/beta-Hydrolases"/>
    <property type="match status" value="1"/>
</dbReference>
<feature type="domain" description="AB hydrolase-1" evidence="1">
    <location>
        <begin position="104"/>
        <end position="331"/>
    </location>
</feature>
<dbReference type="InterPro" id="IPR000639">
    <property type="entry name" value="Epox_hydrolase-like"/>
</dbReference>
<gene>
    <name evidence="2" type="ORF">MW871_03960</name>
</gene>
<dbReference type="RefSeq" id="WP_248427637.1">
    <property type="nucleotide sequence ID" value="NZ_JALNUB010000002.1"/>
</dbReference>
<dbReference type="PRINTS" id="PR00111">
    <property type="entry name" value="ABHYDROLASE"/>
</dbReference>
<proteinExistence type="predicted"/>
<dbReference type="AlphaFoldDB" id="A0A9X2BMI3"/>
<dbReference type="PRINTS" id="PR00412">
    <property type="entry name" value="EPOXHYDRLASE"/>
</dbReference>
<evidence type="ECO:0000313" key="3">
    <source>
        <dbReference type="Proteomes" id="UP001139260"/>
    </source>
</evidence>
<comment type="caution">
    <text evidence="2">The sequence shown here is derived from an EMBL/GenBank/DDBJ whole genome shotgun (WGS) entry which is preliminary data.</text>
</comment>
<dbReference type="InterPro" id="IPR050266">
    <property type="entry name" value="AB_hydrolase_sf"/>
</dbReference>
<keyword evidence="2" id="KW-0378">Hydrolase</keyword>
<protein>
    <submittedName>
        <fullName evidence="2">Alpha/beta hydrolase</fullName>
    </submittedName>
</protein>